<evidence type="ECO:0000313" key="1">
    <source>
        <dbReference type="EMBL" id="NHN83566.1"/>
    </source>
</evidence>
<proteinExistence type="predicted"/>
<protein>
    <submittedName>
        <fullName evidence="1">Uncharacterized protein</fullName>
    </submittedName>
</protein>
<dbReference type="RefSeq" id="WP_173581980.1">
    <property type="nucleotide sequence ID" value="NZ_WOTB01000002.1"/>
</dbReference>
<sequence length="85" mass="9632">MKKAAPENFYFLSGAYRDVFFESGSGEQTASSVCYEIIVHLRLLKQRFMSVAGGAFRSYRYLLSIITGMKVGMKERVMVRQGFSS</sequence>
<dbReference type="EMBL" id="WOTB01000002">
    <property type="protein sequence ID" value="NHN83566.1"/>
    <property type="molecule type" value="Genomic_DNA"/>
</dbReference>
<organism evidence="1 2">
    <name type="scientific">Acetobacter musti</name>
    <dbReference type="NCBI Taxonomy" id="864732"/>
    <lineage>
        <taxon>Bacteria</taxon>
        <taxon>Pseudomonadati</taxon>
        <taxon>Pseudomonadota</taxon>
        <taxon>Alphaproteobacteria</taxon>
        <taxon>Acetobacterales</taxon>
        <taxon>Acetobacteraceae</taxon>
        <taxon>Acetobacter</taxon>
    </lineage>
</organism>
<dbReference type="Proteomes" id="UP000635278">
    <property type="component" value="Unassembled WGS sequence"/>
</dbReference>
<evidence type="ECO:0000313" key="2">
    <source>
        <dbReference type="Proteomes" id="UP000635278"/>
    </source>
</evidence>
<keyword evidence="2" id="KW-1185">Reference proteome</keyword>
<name>A0ABX0JIS0_9PROT</name>
<reference evidence="1 2" key="1">
    <citation type="journal article" date="2020" name="Int. J. Syst. Evol. Microbiol.">
        <title>Novel acetic acid bacteria from cider fermentations: Acetobacter conturbans sp. nov. and Acetobacter fallax sp. nov.</title>
        <authorList>
            <person name="Sombolestani A.S."/>
            <person name="Cleenwerck I."/>
            <person name="Cnockaert M."/>
            <person name="Borremans W."/>
            <person name="Wieme A.D."/>
            <person name="De Vuyst L."/>
            <person name="Vandamme P."/>
        </authorList>
    </citation>
    <scope>NUCLEOTIDE SEQUENCE [LARGE SCALE GENOMIC DNA]</scope>
    <source>
        <strain evidence="1 2">LMG 30640</strain>
    </source>
</reference>
<accession>A0ABX0JIS0</accession>
<gene>
    <name evidence="1" type="ORF">GOB93_02785</name>
</gene>
<comment type="caution">
    <text evidence="1">The sequence shown here is derived from an EMBL/GenBank/DDBJ whole genome shotgun (WGS) entry which is preliminary data.</text>
</comment>